<name>A0A158REZ8_HYDTA</name>
<feature type="chain" id="PRO_5043136032" evidence="1">
    <location>
        <begin position="19"/>
        <end position="236"/>
    </location>
</feature>
<organism evidence="5">
    <name type="scientific">Hydatigena taeniaeformis</name>
    <name type="common">Feline tapeworm</name>
    <name type="synonym">Taenia taeniaeformis</name>
    <dbReference type="NCBI Taxonomy" id="6205"/>
    <lineage>
        <taxon>Eukaryota</taxon>
        <taxon>Metazoa</taxon>
        <taxon>Spiralia</taxon>
        <taxon>Lophotrochozoa</taxon>
        <taxon>Platyhelminthes</taxon>
        <taxon>Cestoda</taxon>
        <taxon>Eucestoda</taxon>
        <taxon>Cyclophyllidea</taxon>
        <taxon>Taeniidae</taxon>
        <taxon>Hydatigera</taxon>
    </lineage>
</organism>
<keyword evidence="4" id="KW-1185">Reference proteome</keyword>
<evidence type="ECO:0000256" key="1">
    <source>
        <dbReference type="SAM" id="SignalP"/>
    </source>
</evidence>
<dbReference type="EMBL" id="UYWX01020508">
    <property type="protein sequence ID" value="VDM33006.1"/>
    <property type="molecule type" value="Genomic_DNA"/>
</dbReference>
<keyword evidence="1" id="KW-0732">Signal</keyword>
<dbReference type="Gene3D" id="2.60.40.10">
    <property type="entry name" value="Immunoglobulins"/>
    <property type="match status" value="1"/>
</dbReference>
<reference evidence="5" key="1">
    <citation type="submission" date="2016-04" db="UniProtKB">
        <authorList>
            <consortium name="WormBaseParasite"/>
        </authorList>
    </citation>
    <scope>IDENTIFICATION</scope>
</reference>
<dbReference type="InterPro" id="IPR036116">
    <property type="entry name" value="FN3_sf"/>
</dbReference>
<feature type="domain" description="Fibronectin type-III" evidence="2">
    <location>
        <begin position="30"/>
        <end position="120"/>
    </location>
</feature>
<dbReference type="Proteomes" id="UP000274429">
    <property type="component" value="Unassembled WGS sequence"/>
</dbReference>
<dbReference type="InterPro" id="IPR003961">
    <property type="entry name" value="FN3_dom"/>
</dbReference>
<reference evidence="3 4" key="2">
    <citation type="submission" date="2018-11" db="EMBL/GenBank/DDBJ databases">
        <authorList>
            <consortium name="Pathogen Informatics"/>
        </authorList>
    </citation>
    <scope>NUCLEOTIDE SEQUENCE [LARGE SCALE GENOMIC DNA]</scope>
</reference>
<dbReference type="AlphaFoldDB" id="A0A158REZ8"/>
<dbReference type="InterPro" id="IPR013783">
    <property type="entry name" value="Ig-like_fold"/>
</dbReference>
<feature type="signal peptide" evidence="1">
    <location>
        <begin position="1"/>
        <end position="18"/>
    </location>
</feature>
<evidence type="ECO:0000259" key="2">
    <source>
        <dbReference type="PROSITE" id="PS50853"/>
    </source>
</evidence>
<dbReference type="WBParaSite" id="TTAC_0000846701-mRNA-1">
    <property type="protein sequence ID" value="TTAC_0000846701-mRNA-1"/>
    <property type="gene ID" value="TTAC_0000846701"/>
</dbReference>
<protein>
    <submittedName>
        <fullName evidence="5">Fibronectin type-III domain-containing protein</fullName>
    </submittedName>
</protein>
<sequence>MVFSFCFLLLTTYYIAAADESSESAADNLLPQHFYWNHIDPHSIELKWDVDKLDESYADLIEVSAVATTAPFRVKSVPFSLGTLTLEDLQPDTTYHATVKALSIAGTVFTSNEVFRTPPIGKSLVIFSDFASLCSAISQLFAAMAKMEDGFVTKLPQHYRWIRVDWRSIDLGWDVDALSGLRADEMKLTAYYYTNSINYVYQSVPFLYDNLTPDRVKSSTLNEMHRTTHSQSYRNS</sequence>
<accession>A0A158REZ8</accession>
<proteinExistence type="predicted"/>
<evidence type="ECO:0000313" key="5">
    <source>
        <dbReference type="WBParaSite" id="TTAC_0000846701-mRNA-1"/>
    </source>
</evidence>
<gene>
    <name evidence="3" type="ORF">TTAC_LOCUS8452</name>
</gene>
<dbReference type="SUPFAM" id="SSF49265">
    <property type="entry name" value="Fibronectin type III"/>
    <property type="match status" value="1"/>
</dbReference>
<evidence type="ECO:0000313" key="3">
    <source>
        <dbReference type="EMBL" id="VDM33006.1"/>
    </source>
</evidence>
<dbReference type="PROSITE" id="PS50853">
    <property type="entry name" value="FN3"/>
    <property type="match status" value="1"/>
</dbReference>
<dbReference type="CDD" id="cd00063">
    <property type="entry name" value="FN3"/>
    <property type="match status" value="1"/>
</dbReference>
<evidence type="ECO:0000313" key="4">
    <source>
        <dbReference type="Proteomes" id="UP000274429"/>
    </source>
</evidence>